<reference evidence="2" key="1">
    <citation type="submission" date="2014-05" db="EMBL/GenBank/DDBJ databases">
        <title>Whole genome sequencing of Lactobacillus casei NRIC0644.</title>
        <authorList>
            <person name="Atarashi H."/>
            <person name="Yoshida Y."/>
            <person name="Fujimura S."/>
            <person name="Tanaka N."/>
            <person name="Shiwa Y."/>
            <person name="Yoshikawa H."/>
            <person name="Okada S."/>
            <person name="Nakagawa J."/>
        </authorList>
    </citation>
    <scope>NUCLEOTIDE SEQUENCE [LARGE SCALE GENOMIC DNA]</scope>
    <source>
        <strain evidence="2">NRIC0644</strain>
    </source>
</reference>
<dbReference type="Pfam" id="PF09424">
    <property type="entry name" value="YqeY"/>
    <property type="match status" value="1"/>
</dbReference>
<sequence length="147" mass="16187">MALMDELNAQMKQSMLAKDKVTLSVVRMLKTALVNEKIKLGHDLSEEEEKSVLATELKQRKESVSEFTKGGRDDLVQQTEAEIKVVERFLPAQLNKAQVGDIVDATIKEVGAKGKQDFGKVMKTLMPKVKGQADGSLVSSVVKEKLS</sequence>
<evidence type="ECO:0000313" key="1">
    <source>
        <dbReference type="EMBL" id="GAN36991.1"/>
    </source>
</evidence>
<protein>
    <submittedName>
        <fullName evidence="1">GatB/YqeY domain containing protein</fullName>
    </submittedName>
</protein>
<comment type="caution">
    <text evidence="1">The sequence shown here is derived from an EMBL/GenBank/DDBJ whole genome shotgun (WGS) entry which is preliminary data.</text>
</comment>
<dbReference type="PANTHER" id="PTHR28055:SF1">
    <property type="entry name" value="ALTERED INHERITANCE OF MITOCHONDRIA PROTEIN 41, MITOCHONDRIAL"/>
    <property type="match status" value="1"/>
</dbReference>
<evidence type="ECO:0000313" key="2">
    <source>
        <dbReference type="Proteomes" id="UP000032552"/>
    </source>
</evidence>
<dbReference type="InterPro" id="IPR003789">
    <property type="entry name" value="Asn/Gln_tRNA_amidoTrase-B-like"/>
</dbReference>
<organism evidence="1 2">
    <name type="scientific">Lacticaseibacillus paracasei NRIC 0644</name>
    <dbReference type="NCBI Taxonomy" id="1435038"/>
    <lineage>
        <taxon>Bacteria</taxon>
        <taxon>Bacillati</taxon>
        <taxon>Bacillota</taxon>
        <taxon>Bacilli</taxon>
        <taxon>Lactobacillales</taxon>
        <taxon>Lactobacillaceae</taxon>
        <taxon>Lacticaseibacillus</taxon>
    </lineage>
</organism>
<dbReference type="InterPro" id="IPR042184">
    <property type="entry name" value="YqeY/Aim41_N"/>
</dbReference>
<proteinExistence type="predicted"/>
<dbReference type="Gene3D" id="1.10.10.410">
    <property type="match status" value="1"/>
</dbReference>
<dbReference type="AlphaFoldDB" id="A0A0C9PPS3"/>
<accession>A0A0C9PPS3</accession>
<dbReference type="Proteomes" id="UP000032552">
    <property type="component" value="Unassembled WGS sequence"/>
</dbReference>
<dbReference type="EMBL" id="BAYM01000091">
    <property type="protein sequence ID" value="GAN36991.1"/>
    <property type="molecule type" value="Genomic_DNA"/>
</dbReference>
<dbReference type="GO" id="GO:0016884">
    <property type="term" value="F:carbon-nitrogen ligase activity, with glutamine as amido-N-donor"/>
    <property type="evidence" value="ECO:0007669"/>
    <property type="project" value="InterPro"/>
</dbReference>
<dbReference type="InterPro" id="IPR019004">
    <property type="entry name" value="YqeY/Aim41"/>
</dbReference>
<dbReference type="InterPro" id="IPR023168">
    <property type="entry name" value="GatB_Yqey_C_2"/>
</dbReference>
<gene>
    <name evidence="1" type="ORF">LC0644_1580</name>
</gene>
<name>A0A0C9PPS3_LACPA</name>
<dbReference type="Gene3D" id="1.10.1510.10">
    <property type="entry name" value="Uncharacterised protein YqeY/AIM41 PF09424, N-terminal domain"/>
    <property type="match status" value="1"/>
</dbReference>
<dbReference type="SUPFAM" id="SSF89095">
    <property type="entry name" value="GatB/YqeY motif"/>
    <property type="match status" value="1"/>
</dbReference>
<dbReference type="PANTHER" id="PTHR28055">
    <property type="entry name" value="ALTERED INHERITANCE OF MITOCHONDRIA PROTEIN 41, MITOCHONDRIAL"/>
    <property type="match status" value="1"/>
</dbReference>